<keyword evidence="6 9" id="KW-0594">Phospholipid biosynthesis</keyword>
<reference evidence="10 11" key="1">
    <citation type="submission" date="2019-04" db="EMBL/GenBank/DDBJ databases">
        <title>Psychroflexus halotolerans sp. nov., isolated from a marine solar saltern.</title>
        <authorList>
            <person name="Feng X."/>
        </authorList>
    </citation>
    <scope>NUCLEOTIDE SEQUENCE [LARGE SCALE GENOMIC DNA]</scope>
    <source>
        <strain evidence="10 11">WDS2C27</strain>
    </source>
</reference>
<dbReference type="RefSeq" id="WP_138930593.1">
    <property type="nucleotide sequence ID" value="NZ_SWMU01000001.1"/>
</dbReference>
<dbReference type="GO" id="GO:0000287">
    <property type="term" value="F:magnesium ion binding"/>
    <property type="evidence" value="ECO:0007669"/>
    <property type="project" value="UniProtKB-UniRule"/>
</dbReference>
<dbReference type="InterPro" id="IPR038597">
    <property type="entry name" value="GGGP/HepGP_synthase_sf"/>
</dbReference>
<comment type="function">
    <text evidence="9">Prenyltransferase that catalyzes the transfer of the geranylgeranyl moiety of geranylgeranyl diphosphate (GGPP) to the C3 hydroxyl of sn-glycerol-1-phosphate (G1P).</text>
</comment>
<dbReference type="InterPro" id="IPR010946">
    <property type="entry name" value="GGGP_synth"/>
</dbReference>
<keyword evidence="2 9" id="KW-0808">Transferase</keyword>
<comment type="similarity">
    <text evidence="9">Belongs to the GGGP/HepGP synthase family.</text>
</comment>
<evidence type="ECO:0000256" key="1">
    <source>
        <dbReference type="ARBA" id="ARBA00022516"/>
    </source>
</evidence>
<keyword evidence="5 9" id="KW-0443">Lipid metabolism</keyword>
<feature type="binding site" evidence="9">
    <location>
        <position position="55"/>
    </location>
    <ligand>
        <name>Mg(2+)</name>
        <dbReference type="ChEBI" id="CHEBI:18420"/>
    </ligand>
</feature>
<keyword evidence="11" id="KW-1185">Reference proteome</keyword>
<organism evidence="10 11">
    <name type="scientific">Mesohalobacter halotolerans</name>
    <dbReference type="NCBI Taxonomy" id="1883405"/>
    <lineage>
        <taxon>Bacteria</taxon>
        <taxon>Pseudomonadati</taxon>
        <taxon>Bacteroidota</taxon>
        <taxon>Flavobacteriia</taxon>
        <taxon>Flavobacteriales</taxon>
        <taxon>Flavobacteriaceae</taxon>
        <taxon>Mesohalobacter</taxon>
    </lineage>
</organism>
<comment type="cofactor">
    <cofactor evidence="9">
        <name>Mg(2+)</name>
        <dbReference type="ChEBI" id="CHEBI:18420"/>
    </cofactor>
</comment>
<dbReference type="InterPro" id="IPR008205">
    <property type="entry name" value="GGGP_HepGP_synthase"/>
</dbReference>
<dbReference type="AlphaFoldDB" id="A0A4U5TRK1"/>
<evidence type="ECO:0000313" key="10">
    <source>
        <dbReference type="EMBL" id="TKS56889.1"/>
    </source>
</evidence>
<feature type="binding site" evidence="9">
    <location>
        <position position="27"/>
    </location>
    <ligand>
        <name>Mg(2+)</name>
        <dbReference type="ChEBI" id="CHEBI:18420"/>
    </ligand>
</feature>
<evidence type="ECO:0000256" key="4">
    <source>
        <dbReference type="ARBA" id="ARBA00022842"/>
    </source>
</evidence>
<dbReference type="EMBL" id="SWMU01000001">
    <property type="protein sequence ID" value="TKS56889.1"/>
    <property type="molecule type" value="Genomic_DNA"/>
</dbReference>
<evidence type="ECO:0000256" key="5">
    <source>
        <dbReference type="ARBA" id="ARBA00023098"/>
    </source>
</evidence>
<dbReference type="Gene3D" id="3.20.20.390">
    <property type="entry name" value="FMN-linked oxidoreductases"/>
    <property type="match status" value="1"/>
</dbReference>
<evidence type="ECO:0000256" key="3">
    <source>
        <dbReference type="ARBA" id="ARBA00022723"/>
    </source>
</evidence>
<name>A0A4U5TRK1_9FLAO</name>
<dbReference type="PANTHER" id="PTHR40029:SF2">
    <property type="entry name" value="HEPTAPRENYLGLYCERYL PHOSPHATE SYNTHASE"/>
    <property type="match status" value="1"/>
</dbReference>
<dbReference type="HAMAP" id="MF_00112">
    <property type="entry name" value="GGGP_HepGP_synthase"/>
    <property type="match status" value="1"/>
</dbReference>
<evidence type="ECO:0000256" key="7">
    <source>
        <dbReference type="ARBA" id="ARBA00023264"/>
    </source>
</evidence>
<keyword evidence="3 9" id="KW-0479">Metal-binding</keyword>
<dbReference type="GO" id="GO:0046474">
    <property type="term" value="P:glycerophospholipid biosynthetic process"/>
    <property type="evidence" value="ECO:0007669"/>
    <property type="project" value="UniProtKB-UniRule"/>
</dbReference>
<gene>
    <name evidence="10" type="ORF">FCN74_00235</name>
</gene>
<evidence type="ECO:0000256" key="8">
    <source>
        <dbReference type="ARBA" id="ARBA00047288"/>
    </source>
</evidence>
<comment type="catalytic activity">
    <reaction evidence="8 9">
        <text>sn-glycerol 1-phosphate + (2E,6E,10E)-geranylgeranyl diphosphate = sn-3-O-(geranylgeranyl)glycerol 1-phosphate + diphosphate</text>
        <dbReference type="Rhea" id="RHEA:23404"/>
        <dbReference type="ChEBI" id="CHEBI:33019"/>
        <dbReference type="ChEBI" id="CHEBI:57677"/>
        <dbReference type="ChEBI" id="CHEBI:57685"/>
        <dbReference type="ChEBI" id="CHEBI:58756"/>
        <dbReference type="EC" id="2.5.1.41"/>
    </reaction>
</comment>
<dbReference type="GO" id="GO:0120536">
    <property type="term" value="F:heptaprenylglyceryl phosphate synthase activity"/>
    <property type="evidence" value="ECO:0007669"/>
    <property type="project" value="UniProtKB-ARBA"/>
</dbReference>
<dbReference type="Proteomes" id="UP000306552">
    <property type="component" value="Unassembled WGS sequence"/>
</dbReference>
<dbReference type="NCBIfam" id="NF003198">
    <property type="entry name" value="PRK04169.1-2"/>
    <property type="match status" value="1"/>
</dbReference>
<keyword evidence="4 9" id="KW-0460">Magnesium</keyword>
<keyword evidence="7 9" id="KW-1208">Phospholipid metabolism</keyword>
<dbReference type="GO" id="GO:0047294">
    <property type="term" value="F:phosphoglycerol geranylgeranyltransferase activity"/>
    <property type="evidence" value="ECO:0007669"/>
    <property type="project" value="UniProtKB-UniRule"/>
</dbReference>
<comment type="caution">
    <text evidence="10">The sequence shown here is derived from an EMBL/GenBank/DDBJ whole genome shotgun (WGS) entry which is preliminary data.</text>
</comment>
<evidence type="ECO:0000256" key="6">
    <source>
        <dbReference type="ARBA" id="ARBA00023209"/>
    </source>
</evidence>
<evidence type="ECO:0000256" key="2">
    <source>
        <dbReference type="ARBA" id="ARBA00022679"/>
    </source>
</evidence>
<protein>
    <recommendedName>
        <fullName evidence="9">Geranylgeranylglyceryl phosphate synthase</fullName>
        <shortName evidence="9">GGGP synthase</shortName>
        <shortName evidence="9">GGGPS</shortName>
        <ecNumber evidence="9">2.5.1.41</ecNumber>
    </recommendedName>
    <alternativeName>
        <fullName evidence="9">(S)-3-O-geranylgeranylglyceryl phosphate synthase</fullName>
    </alternativeName>
    <alternativeName>
        <fullName evidence="9">Phosphoglycerol geranylgeranyltransferase</fullName>
    </alternativeName>
</protein>
<sequence>MIAQSNILKQIQENLLLQKKSFAVLIDPDKVETGKMTAILNRLPEETDFIFVGGSTVENHKTDLVVKAIKASSNLPIILFHGNVNQISSFADAILFLSLMSGDNPEYLIHQQVKSVKHLKRTALEIIPTGYILIDGGKTCTTERVTETKAIPQTEVEKTVDVALAAQYAGKQLIYLEAGSSARYLVHPRIIKAVKAQVDLPLIVGGGIRTKDQRKSAYRAGADMVVMGTAFEKYIE</sequence>
<dbReference type="SUPFAM" id="SSF51395">
    <property type="entry name" value="FMN-linked oxidoreductases"/>
    <property type="match status" value="1"/>
</dbReference>
<dbReference type="NCBIfam" id="TIGR01768">
    <property type="entry name" value="GGGP-family"/>
    <property type="match status" value="1"/>
</dbReference>
<dbReference type="Pfam" id="PF01884">
    <property type="entry name" value="PcrB"/>
    <property type="match status" value="1"/>
</dbReference>
<evidence type="ECO:0000256" key="9">
    <source>
        <dbReference type="HAMAP-Rule" id="MF_00112"/>
    </source>
</evidence>
<accession>A0A4U5TRK1</accession>
<dbReference type="NCBIfam" id="TIGR01769">
    <property type="entry name" value="GGGP"/>
    <property type="match status" value="1"/>
</dbReference>
<evidence type="ECO:0000313" key="11">
    <source>
        <dbReference type="Proteomes" id="UP000306552"/>
    </source>
</evidence>
<comment type="caution">
    <text evidence="9">Lacks conserved residue(s) required for the propagation of feature annotation.</text>
</comment>
<keyword evidence="1 9" id="KW-0444">Lipid biosynthesis</keyword>
<dbReference type="OrthoDB" id="9807235at2"/>
<proteinExistence type="inferred from homology"/>
<dbReference type="InterPro" id="IPR039074">
    <property type="entry name" value="GGGP/HepGP_synthase_I"/>
</dbReference>
<dbReference type="GO" id="GO:0005737">
    <property type="term" value="C:cytoplasm"/>
    <property type="evidence" value="ECO:0007669"/>
    <property type="project" value="InterPro"/>
</dbReference>
<dbReference type="EC" id="2.5.1.41" evidence="9"/>
<dbReference type="PANTHER" id="PTHR40029">
    <property type="match status" value="1"/>
</dbReference>